<dbReference type="RefSeq" id="WP_380895087.1">
    <property type="nucleotide sequence ID" value="NZ_JBHTKY010000006.1"/>
</dbReference>
<dbReference type="Pfam" id="PF00582">
    <property type="entry name" value="Usp"/>
    <property type="match status" value="1"/>
</dbReference>
<evidence type="ECO:0000313" key="4">
    <source>
        <dbReference type="Proteomes" id="UP001597205"/>
    </source>
</evidence>
<proteinExistence type="inferred from homology"/>
<dbReference type="Gene3D" id="3.40.50.12370">
    <property type="match status" value="1"/>
</dbReference>
<evidence type="ECO:0000313" key="3">
    <source>
        <dbReference type="EMBL" id="MFD1165141.1"/>
    </source>
</evidence>
<dbReference type="CDD" id="cd00293">
    <property type="entry name" value="USP-like"/>
    <property type="match status" value="1"/>
</dbReference>
<dbReference type="PRINTS" id="PR01438">
    <property type="entry name" value="UNVRSLSTRESS"/>
</dbReference>
<sequence length="281" mass="32021">MKNSILLPTDFSENAWVATNYAAELANKFNFDLHILHVYQTFGKILGTAEFNEVVAKHNEDAAFSEMDKWEHKVKTKYPQLQISFACMEGNLTDTVLKVAEENHVVFIVMGTKGEGGFKGYVLGSNTFELIQQSPIGVIAVPQDYKEFKFQKVGILTNFKNQELELLESFINRTSPGLDLTLLHVTENGRNIDTENILFWQDRIVKQMGINSIEYRSKEMINRIDINEPIPYIINQMIAEEGIDILLVTYTRKSFFASLFSKDLAKTIANGLSIPTYFLKN</sequence>
<feature type="domain" description="UspA" evidence="2">
    <location>
        <begin position="4"/>
        <end position="142"/>
    </location>
</feature>
<dbReference type="EMBL" id="JBHTKY010000006">
    <property type="protein sequence ID" value="MFD1165141.1"/>
    <property type="molecule type" value="Genomic_DNA"/>
</dbReference>
<evidence type="ECO:0000259" key="2">
    <source>
        <dbReference type="Pfam" id="PF00582"/>
    </source>
</evidence>
<organism evidence="3 4">
    <name type="scientific">Sphingobacterium daejeonense</name>
    <dbReference type="NCBI Taxonomy" id="371142"/>
    <lineage>
        <taxon>Bacteria</taxon>
        <taxon>Pseudomonadati</taxon>
        <taxon>Bacteroidota</taxon>
        <taxon>Sphingobacteriia</taxon>
        <taxon>Sphingobacteriales</taxon>
        <taxon>Sphingobacteriaceae</taxon>
        <taxon>Sphingobacterium</taxon>
    </lineage>
</organism>
<dbReference type="Proteomes" id="UP001597205">
    <property type="component" value="Unassembled WGS sequence"/>
</dbReference>
<protein>
    <submittedName>
        <fullName evidence="3">Universal stress protein</fullName>
    </submittedName>
</protein>
<name>A0ABW3RJ64_9SPHI</name>
<accession>A0ABW3RJ64</accession>
<dbReference type="PANTHER" id="PTHR46268:SF6">
    <property type="entry name" value="UNIVERSAL STRESS PROTEIN UP12"/>
    <property type="match status" value="1"/>
</dbReference>
<comment type="caution">
    <text evidence="3">The sequence shown here is derived from an EMBL/GenBank/DDBJ whole genome shotgun (WGS) entry which is preliminary data.</text>
</comment>
<dbReference type="SUPFAM" id="SSF52402">
    <property type="entry name" value="Adenine nucleotide alpha hydrolases-like"/>
    <property type="match status" value="1"/>
</dbReference>
<keyword evidence="4" id="KW-1185">Reference proteome</keyword>
<comment type="similarity">
    <text evidence="1">Belongs to the universal stress protein A family.</text>
</comment>
<dbReference type="InterPro" id="IPR006016">
    <property type="entry name" value="UspA"/>
</dbReference>
<evidence type="ECO:0000256" key="1">
    <source>
        <dbReference type="ARBA" id="ARBA00008791"/>
    </source>
</evidence>
<dbReference type="PANTHER" id="PTHR46268">
    <property type="entry name" value="STRESS RESPONSE PROTEIN NHAX"/>
    <property type="match status" value="1"/>
</dbReference>
<gene>
    <name evidence="3" type="ORF">ACFQ2C_05910</name>
</gene>
<reference evidence="4" key="1">
    <citation type="journal article" date="2019" name="Int. J. Syst. Evol. Microbiol.">
        <title>The Global Catalogue of Microorganisms (GCM) 10K type strain sequencing project: providing services to taxonomists for standard genome sequencing and annotation.</title>
        <authorList>
            <consortium name="The Broad Institute Genomics Platform"/>
            <consortium name="The Broad Institute Genome Sequencing Center for Infectious Disease"/>
            <person name="Wu L."/>
            <person name="Ma J."/>
        </authorList>
    </citation>
    <scope>NUCLEOTIDE SEQUENCE [LARGE SCALE GENOMIC DNA]</scope>
    <source>
        <strain evidence="4">CCUG 52468</strain>
    </source>
</reference>
<dbReference type="InterPro" id="IPR006015">
    <property type="entry name" value="Universal_stress_UspA"/>
</dbReference>